<dbReference type="PANTHER" id="PTHR35561:SF1">
    <property type="entry name" value="RNA 2',3'-CYCLIC PHOSPHODIESTERASE"/>
    <property type="match status" value="1"/>
</dbReference>
<evidence type="ECO:0000313" key="4">
    <source>
        <dbReference type="EMBL" id="GAA5074671.1"/>
    </source>
</evidence>
<dbReference type="InterPro" id="IPR014051">
    <property type="entry name" value="Phosphoesterase_HXTX"/>
</dbReference>
<accession>A0ABP9LDF5</accession>
<evidence type="ECO:0000256" key="2">
    <source>
        <dbReference type="HAMAP-Rule" id="MF_01940"/>
    </source>
</evidence>
<dbReference type="SUPFAM" id="SSF55144">
    <property type="entry name" value="LigT-like"/>
    <property type="match status" value="1"/>
</dbReference>
<dbReference type="InterPro" id="IPR009097">
    <property type="entry name" value="Cyclic_Pdiesterase"/>
</dbReference>
<dbReference type="HAMAP" id="MF_01940">
    <property type="entry name" value="RNA_CPDase"/>
    <property type="match status" value="1"/>
</dbReference>
<reference evidence="5" key="1">
    <citation type="journal article" date="2019" name="Int. J. Syst. Evol. Microbiol.">
        <title>The Global Catalogue of Microorganisms (GCM) 10K type strain sequencing project: providing services to taxonomists for standard genome sequencing and annotation.</title>
        <authorList>
            <consortium name="The Broad Institute Genomics Platform"/>
            <consortium name="The Broad Institute Genome Sequencing Center for Infectious Disease"/>
            <person name="Wu L."/>
            <person name="Ma J."/>
        </authorList>
    </citation>
    <scope>NUCLEOTIDE SEQUENCE [LARGE SCALE GENOMIC DNA]</scope>
    <source>
        <strain evidence="5">JCM 19212</strain>
    </source>
</reference>
<evidence type="ECO:0000259" key="3">
    <source>
        <dbReference type="Pfam" id="PF02834"/>
    </source>
</evidence>
<evidence type="ECO:0000256" key="1">
    <source>
        <dbReference type="ARBA" id="ARBA00022801"/>
    </source>
</evidence>
<evidence type="ECO:0000313" key="5">
    <source>
        <dbReference type="Proteomes" id="UP001501083"/>
    </source>
</evidence>
<comment type="function">
    <text evidence="2">Hydrolyzes RNA 2',3'-cyclic phosphodiester to an RNA 2'-phosphomonoester.</text>
</comment>
<dbReference type="EMBL" id="BAABKY010000002">
    <property type="protein sequence ID" value="GAA5074671.1"/>
    <property type="molecule type" value="Genomic_DNA"/>
</dbReference>
<comment type="caution">
    <text evidence="4">The sequence shown here is derived from an EMBL/GenBank/DDBJ whole genome shotgun (WGS) entry which is preliminary data.</text>
</comment>
<feature type="active site" description="Proton donor" evidence="2">
    <location>
        <position position="54"/>
    </location>
</feature>
<gene>
    <name evidence="4" type="primary">thpR</name>
    <name evidence="4" type="ORF">GCM10025759_17330</name>
</gene>
<dbReference type="Proteomes" id="UP001501083">
    <property type="component" value="Unassembled WGS sequence"/>
</dbReference>
<keyword evidence="5" id="KW-1185">Reference proteome</keyword>
<dbReference type="Pfam" id="PF02834">
    <property type="entry name" value="LigT_PEase"/>
    <property type="match status" value="1"/>
</dbReference>
<dbReference type="InterPro" id="IPR004175">
    <property type="entry name" value="RNA_CPDase"/>
</dbReference>
<comment type="similarity">
    <text evidence="2">Belongs to the 2H phosphoesterase superfamily. ThpR family.</text>
</comment>
<keyword evidence="1 2" id="KW-0378">Hydrolase</keyword>
<feature type="domain" description="Phosphoesterase HXTX" evidence="3">
    <location>
        <begin position="21"/>
        <end position="103"/>
    </location>
</feature>
<feature type="short sequence motif" description="HXTX 1" evidence="2">
    <location>
        <begin position="54"/>
        <end position="57"/>
    </location>
</feature>
<dbReference type="Gene3D" id="3.90.1140.10">
    <property type="entry name" value="Cyclic phosphodiesterase"/>
    <property type="match status" value="1"/>
</dbReference>
<dbReference type="NCBIfam" id="TIGR02258">
    <property type="entry name" value="2_5_ligase"/>
    <property type="match status" value="1"/>
</dbReference>
<comment type="catalytic activity">
    <reaction evidence="2">
        <text>a 3'-end 2',3'-cyclophospho-ribonucleotide-RNA + H2O = a 3'-end 2'-phospho-ribonucleotide-RNA + H(+)</text>
        <dbReference type="Rhea" id="RHEA:11828"/>
        <dbReference type="Rhea" id="RHEA-COMP:10464"/>
        <dbReference type="Rhea" id="RHEA-COMP:17353"/>
        <dbReference type="ChEBI" id="CHEBI:15377"/>
        <dbReference type="ChEBI" id="CHEBI:15378"/>
        <dbReference type="ChEBI" id="CHEBI:83064"/>
        <dbReference type="ChEBI" id="CHEBI:173113"/>
        <dbReference type="EC" id="3.1.4.58"/>
    </reaction>
</comment>
<feature type="short sequence motif" description="HXTX 2" evidence="2">
    <location>
        <begin position="140"/>
        <end position="143"/>
    </location>
</feature>
<dbReference type="EC" id="3.1.4.58" evidence="2"/>
<name>A0ABP9LDF5_9GAMM</name>
<proteinExistence type="inferred from homology"/>
<dbReference type="PANTHER" id="PTHR35561">
    <property type="entry name" value="RNA 2',3'-CYCLIC PHOSPHODIESTERASE"/>
    <property type="match status" value="1"/>
</dbReference>
<feature type="active site" description="Proton acceptor" evidence="2">
    <location>
        <position position="140"/>
    </location>
</feature>
<protein>
    <recommendedName>
        <fullName evidence="2">RNA 2',3'-cyclic phosphodiesterase</fullName>
        <shortName evidence="2">RNA 2',3'-CPDase</shortName>
        <ecNumber evidence="2">3.1.4.58</ecNumber>
    </recommendedName>
</protein>
<sequence length="186" mass="20718">MGLGFGPAPGGEMHRLFFALWPHDELRARIDETAAALEREHAPGGRRLKPDRYHVTLQFLGDFRPLPGRLVEDAVAAAATVQAPAFGLPLDCVGSFRGSNVWWLGHGDTPDGLRTLWDNLGRALALRRVPIKASGSFVPHLTIQRDVRRQIPSTPIAPLPWRVREFVLVDSRPGRPYDILGRWLLV</sequence>
<organism evidence="4 5">
    <name type="scientific">Lysobacter panacisoli</name>
    <dbReference type="NCBI Taxonomy" id="1255263"/>
    <lineage>
        <taxon>Bacteria</taxon>
        <taxon>Pseudomonadati</taxon>
        <taxon>Pseudomonadota</taxon>
        <taxon>Gammaproteobacteria</taxon>
        <taxon>Lysobacterales</taxon>
        <taxon>Lysobacteraceae</taxon>
        <taxon>Lysobacter</taxon>
    </lineage>
</organism>